<evidence type="ECO:0000313" key="2">
    <source>
        <dbReference type="Proteomes" id="UP001172386"/>
    </source>
</evidence>
<dbReference type="Proteomes" id="UP001172386">
    <property type="component" value="Unassembled WGS sequence"/>
</dbReference>
<reference evidence="1" key="1">
    <citation type="submission" date="2022-10" db="EMBL/GenBank/DDBJ databases">
        <title>Culturing micro-colonial fungi from biological soil crusts in the Mojave desert and describing Neophaeococcomyces mojavensis, and introducing the new genera and species Taxawa tesnikishii.</title>
        <authorList>
            <person name="Kurbessoian T."/>
            <person name="Stajich J.E."/>
        </authorList>
    </citation>
    <scope>NUCLEOTIDE SEQUENCE</scope>
    <source>
        <strain evidence="1">JES_112</strain>
    </source>
</reference>
<proteinExistence type="predicted"/>
<dbReference type="EMBL" id="JAPDRQ010000107">
    <property type="protein sequence ID" value="KAJ9654992.1"/>
    <property type="molecule type" value="Genomic_DNA"/>
</dbReference>
<organism evidence="1 2">
    <name type="scientific">Neophaeococcomyces mojaviensis</name>
    <dbReference type="NCBI Taxonomy" id="3383035"/>
    <lineage>
        <taxon>Eukaryota</taxon>
        <taxon>Fungi</taxon>
        <taxon>Dikarya</taxon>
        <taxon>Ascomycota</taxon>
        <taxon>Pezizomycotina</taxon>
        <taxon>Eurotiomycetes</taxon>
        <taxon>Chaetothyriomycetidae</taxon>
        <taxon>Chaetothyriales</taxon>
        <taxon>Chaetothyriales incertae sedis</taxon>
        <taxon>Neophaeococcomyces</taxon>
    </lineage>
</organism>
<name>A0ACC3A410_9EURO</name>
<sequence>MAGQQAKDDISTALKAYSLGQQDTTSTAKALVAPVNKAYASGESGDVSALLEILWAGILEAIRAAPDPSYKTGTAPEQNLAFLTQYVNLLDTIRQSPDPASPSSDKLCASEGNGAQINDNNDNGGLWSGLEGFGMNAREDFNHSPASSSKDAYSPEAWMNLNSFLALLTSKHTPPPPCFDFFLYAIWCLRDALETSQNPETTNAIIPAAAAWIDVPGSGTMIYNSTRKWQPDAKTGAPARTGPLWEEGGTPREHGFSKERWLFWQQRFGQVGDDKNLSQDARDTARSTVVKMKEIGTGVSV</sequence>
<protein>
    <submittedName>
        <fullName evidence="1">Uncharacterized protein</fullName>
    </submittedName>
</protein>
<gene>
    <name evidence="1" type="ORF">H2198_006037</name>
</gene>
<comment type="caution">
    <text evidence="1">The sequence shown here is derived from an EMBL/GenBank/DDBJ whole genome shotgun (WGS) entry which is preliminary data.</text>
</comment>
<evidence type="ECO:0000313" key="1">
    <source>
        <dbReference type="EMBL" id="KAJ9654992.1"/>
    </source>
</evidence>
<accession>A0ACC3A410</accession>
<keyword evidence="2" id="KW-1185">Reference proteome</keyword>